<reference evidence="1 2" key="2">
    <citation type="journal article" date="2022" name="Mol. Ecol. Resour.">
        <title>The genomes of chicory, endive, great burdock and yacon provide insights into Asteraceae paleo-polyploidization history and plant inulin production.</title>
        <authorList>
            <person name="Fan W."/>
            <person name="Wang S."/>
            <person name="Wang H."/>
            <person name="Wang A."/>
            <person name="Jiang F."/>
            <person name="Liu H."/>
            <person name="Zhao H."/>
            <person name="Xu D."/>
            <person name="Zhang Y."/>
        </authorList>
    </citation>
    <scope>NUCLEOTIDE SEQUENCE [LARGE SCALE GENOMIC DNA]</scope>
    <source>
        <strain evidence="2">cv. Punajuju</strain>
        <tissue evidence="1">Leaves</tissue>
    </source>
</reference>
<reference evidence="2" key="1">
    <citation type="journal article" date="2022" name="Mol. Ecol. Resour.">
        <title>The genomes of chicory, endive, great burdock and yacon provide insights into Asteraceae palaeo-polyploidization history and plant inulin production.</title>
        <authorList>
            <person name="Fan W."/>
            <person name="Wang S."/>
            <person name="Wang H."/>
            <person name="Wang A."/>
            <person name="Jiang F."/>
            <person name="Liu H."/>
            <person name="Zhao H."/>
            <person name="Xu D."/>
            <person name="Zhang Y."/>
        </authorList>
    </citation>
    <scope>NUCLEOTIDE SEQUENCE [LARGE SCALE GENOMIC DNA]</scope>
    <source>
        <strain evidence="2">cv. Punajuju</strain>
    </source>
</reference>
<gene>
    <name evidence="1" type="ORF">L2E82_22851</name>
</gene>
<evidence type="ECO:0000313" key="2">
    <source>
        <dbReference type="Proteomes" id="UP001055811"/>
    </source>
</evidence>
<dbReference type="Proteomes" id="UP001055811">
    <property type="component" value="Linkage Group LG04"/>
</dbReference>
<organism evidence="1 2">
    <name type="scientific">Cichorium intybus</name>
    <name type="common">Chicory</name>
    <dbReference type="NCBI Taxonomy" id="13427"/>
    <lineage>
        <taxon>Eukaryota</taxon>
        <taxon>Viridiplantae</taxon>
        <taxon>Streptophyta</taxon>
        <taxon>Embryophyta</taxon>
        <taxon>Tracheophyta</taxon>
        <taxon>Spermatophyta</taxon>
        <taxon>Magnoliopsida</taxon>
        <taxon>eudicotyledons</taxon>
        <taxon>Gunneridae</taxon>
        <taxon>Pentapetalae</taxon>
        <taxon>asterids</taxon>
        <taxon>campanulids</taxon>
        <taxon>Asterales</taxon>
        <taxon>Asteraceae</taxon>
        <taxon>Cichorioideae</taxon>
        <taxon>Cichorieae</taxon>
        <taxon>Cichoriinae</taxon>
        <taxon>Cichorium</taxon>
    </lineage>
</organism>
<name>A0ACB9DZ72_CICIN</name>
<keyword evidence="2" id="KW-1185">Reference proteome</keyword>
<accession>A0ACB9DZ72</accession>
<sequence>MLASVDVHDQNDFEDWNPQWGMDDIGSDDDFHEQEMPEFSPENHWKQIDAEVEDSGNVNRQDEGRHRETKSCNNACVDKSDDLEEGNREVREPEQVDTMPPQTDLGQTQEIQTSGPKSKEPVLEAVIGPSRNNGCNEVQMGHSLVARSKSLDLNENPKLLSPGVQTWIPRSKVNISPSPSVLSTPSINQAQPSNSLNSSQEIEATMELGEKIGFRFEGNKDQAKKLLKKQGADNSHQ</sequence>
<proteinExistence type="predicted"/>
<comment type="caution">
    <text evidence="1">The sequence shown here is derived from an EMBL/GenBank/DDBJ whole genome shotgun (WGS) entry which is preliminary data.</text>
</comment>
<protein>
    <submittedName>
        <fullName evidence="1">Uncharacterized protein</fullName>
    </submittedName>
</protein>
<dbReference type="EMBL" id="CM042012">
    <property type="protein sequence ID" value="KAI3751760.1"/>
    <property type="molecule type" value="Genomic_DNA"/>
</dbReference>
<evidence type="ECO:0000313" key="1">
    <source>
        <dbReference type="EMBL" id="KAI3751760.1"/>
    </source>
</evidence>